<dbReference type="InterPro" id="IPR000845">
    <property type="entry name" value="Nucleoside_phosphorylase_d"/>
</dbReference>
<dbReference type="InterPro" id="IPR035994">
    <property type="entry name" value="Nucleoside_phosphorylase_sf"/>
</dbReference>
<evidence type="ECO:0000256" key="6">
    <source>
        <dbReference type="PIRSR" id="PIRSR000477-2"/>
    </source>
</evidence>
<reference evidence="8" key="1">
    <citation type="submission" date="2022-07" db="EMBL/GenBank/DDBJ databases">
        <title>Phylogenomic reconstructions and comparative analyses of Kickxellomycotina fungi.</title>
        <authorList>
            <person name="Reynolds N.K."/>
            <person name="Stajich J.E."/>
            <person name="Barry K."/>
            <person name="Grigoriev I.V."/>
            <person name="Crous P."/>
            <person name="Smith M.E."/>
        </authorList>
    </citation>
    <scope>NUCLEOTIDE SEQUENCE</scope>
    <source>
        <strain evidence="8">RSA 567</strain>
    </source>
</reference>
<evidence type="ECO:0000313" key="9">
    <source>
        <dbReference type="Proteomes" id="UP001151582"/>
    </source>
</evidence>
<comment type="caution">
    <text evidence="8">The sequence shown here is derived from an EMBL/GenBank/DDBJ whole genome shotgun (WGS) entry which is preliminary data.</text>
</comment>
<dbReference type="PANTHER" id="PTHR11904">
    <property type="entry name" value="METHYLTHIOADENOSINE/PURINE NUCLEOSIDE PHOSPHORYLASE"/>
    <property type="match status" value="1"/>
</dbReference>
<name>A0A9W8B0F3_9FUNG</name>
<dbReference type="AlphaFoldDB" id="A0A9W8B0F3"/>
<sequence length="322" mass="35211">MYDHQLQSSDNVFETCKGIAEFLKKQLPPSLFPKVGIVCGSGLGALADNQGPDFVSIKYSEIPNFPKSTVAGHDGRLVFSTMGSKPTVFMVGRFHFYEGYKVQTTILPLRVMKLLGVKTLIVTNAAGSLNPNFKVGDVVMIKDHISIPSLAGLNPLRGGNLSEFGPRFPAVSEVYDFELRALLALTYHRNQDVQESGMRIHEGIYGFVPGPSYETPAEGRFLRSIGVDVVGMSTVPEIIAAAHCGFKVLCISLVTNQVITGTQPDALEEGRKRFLEGKSPIYRGPEGEDVKLGKATHAEVLAASTKRVKDIRKLINYFVKYS</sequence>
<evidence type="ECO:0000256" key="1">
    <source>
        <dbReference type="ARBA" id="ARBA00005058"/>
    </source>
</evidence>
<comment type="similarity">
    <text evidence="2 5">Belongs to the PNP/MTAP phosphorylase family.</text>
</comment>
<evidence type="ECO:0000256" key="3">
    <source>
        <dbReference type="ARBA" id="ARBA00022676"/>
    </source>
</evidence>
<dbReference type="InterPro" id="IPR011268">
    <property type="entry name" value="Purine_phosphorylase"/>
</dbReference>
<dbReference type="NCBIfam" id="TIGR01697">
    <property type="entry name" value="PNPH-PUNA-XAPA"/>
    <property type="match status" value="1"/>
</dbReference>
<feature type="binding site" evidence="6">
    <location>
        <begin position="93"/>
        <end position="95"/>
    </location>
    <ligand>
        <name>phosphate</name>
        <dbReference type="ChEBI" id="CHEBI:43474"/>
    </ligand>
</feature>
<feature type="binding site" evidence="6">
    <location>
        <position position="73"/>
    </location>
    <ligand>
        <name>phosphate</name>
        <dbReference type="ChEBI" id="CHEBI:43474"/>
    </ligand>
</feature>
<feature type="binding site" evidence="6">
    <location>
        <position position="214"/>
    </location>
    <ligand>
        <name>a purine D-ribonucleoside</name>
        <dbReference type="ChEBI" id="CHEBI:142355"/>
    </ligand>
</feature>
<keyword evidence="4 5" id="KW-0808">Transferase</keyword>
<feature type="binding site" evidence="6">
    <location>
        <position position="125"/>
    </location>
    <ligand>
        <name>phosphate</name>
        <dbReference type="ChEBI" id="CHEBI:43474"/>
    </ligand>
</feature>
<dbReference type="PANTHER" id="PTHR11904:SF9">
    <property type="entry name" value="PURINE NUCLEOSIDE PHOSPHORYLASE-RELATED"/>
    <property type="match status" value="1"/>
</dbReference>
<evidence type="ECO:0000256" key="5">
    <source>
        <dbReference type="PIRNR" id="PIRNR000477"/>
    </source>
</evidence>
<dbReference type="EC" id="2.4.2.1" evidence="5"/>
<gene>
    <name evidence="8" type="primary">PNP1</name>
    <name evidence="8" type="ORF">H4R34_003656</name>
</gene>
<protein>
    <recommendedName>
        <fullName evidence="5">Purine nucleoside phosphorylase</fullName>
        <ecNumber evidence="5">2.4.2.1</ecNumber>
    </recommendedName>
    <alternativeName>
        <fullName evidence="5">Inosine-guanosine phosphorylase</fullName>
    </alternativeName>
</protein>
<evidence type="ECO:0000259" key="7">
    <source>
        <dbReference type="Pfam" id="PF01048"/>
    </source>
</evidence>
<dbReference type="GO" id="GO:0004731">
    <property type="term" value="F:purine-nucleoside phosphorylase activity"/>
    <property type="evidence" value="ECO:0007669"/>
    <property type="project" value="UniProtKB-EC"/>
</dbReference>
<keyword evidence="9" id="KW-1185">Reference proteome</keyword>
<feature type="binding site" evidence="6">
    <location>
        <position position="233"/>
    </location>
    <ligand>
        <name>phosphate</name>
        <dbReference type="ChEBI" id="CHEBI:43474"/>
    </ligand>
</feature>
<dbReference type="Proteomes" id="UP001151582">
    <property type="component" value="Unassembled WGS sequence"/>
</dbReference>
<comment type="pathway">
    <text evidence="1 5">Purine metabolism; purine nucleoside salvage.</text>
</comment>
<comment type="function">
    <text evidence="5">The purine nucleoside phosphorylases catalyze the phosphorolytic breakdown of the N-glycosidic bond in the beta-(deoxy)ribonucleoside molecules, with the formation of the corresponding free purine bases and pentose-1-phosphate.</text>
</comment>
<dbReference type="OrthoDB" id="10261782at2759"/>
<dbReference type="PIRSF" id="PIRSF000477">
    <property type="entry name" value="PurNPase"/>
    <property type="match status" value="1"/>
</dbReference>
<dbReference type="GO" id="GO:0005737">
    <property type="term" value="C:cytoplasm"/>
    <property type="evidence" value="ECO:0007669"/>
    <property type="project" value="TreeGrafter"/>
</dbReference>
<keyword evidence="3 5" id="KW-0328">Glycosyltransferase</keyword>
<evidence type="ECO:0000313" key="8">
    <source>
        <dbReference type="EMBL" id="KAJ1977250.1"/>
    </source>
</evidence>
<dbReference type="EMBL" id="JANBQB010000363">
    <property type="protein sequence ID" value="KAJ1977250.1"/>
    <property type="molecule type" value="Genomic_DNA"/>
</dbReference>
<organism evidence="8 9">
    <name type="scientific">Dimargaris verticillata</name>
    <dbReference type="NCBI Taxonomy" id="2761393"/>
    <lineage>
        <taxon>Eukaryota</taxon>
        <taxon>Fungi</taxon>
        <taxon>Fungi incertae sedis</taxon>
        <taxon>Zoopagomycota</taxon>
        <taxon>Kickxellomycotina</taxon>
        <taxon>Dimargaritomycetes</taxon>
        <taxon>Dimargaritales</taxon>
        <taxon>Dimargaritaceae</taxon>
        <taxon>Dimargaris</taxon>
    </lineage>
</organism>
<dbReference type="NCBIfam" id="NF006054">
    <property type="entry name" value="PRK08202.1"/>
    <property type="match status" value="1"/>
</dbReference>
<dbReference type="GO" id="GO:0009116">
    <property type="term" value="P:nucleoside metabolic process"/>
    <property type="evidence" value="ECO:0007669"/>
    <property type="project" value="InterPro"/>
</dbReference>
<feature type="binding site" evidence="6">
    <location>
        <position position="256"/>
    </location>
    <ligand>
        <name>a purine D-ribonucleoside</name>
        <dbReference type="ChEBI" id="CHEBI:142355"/>
    </ligand>
</feature>
<evidence type="ECO:0000256" key="2">
    <source>
        <dbReference type="ARBA" id="ARBA00006751"/>
    </source>
</evidence>
<proteinExistence type="inferred from homology"/>
<feature type="binding site" evidence="6">
    <location>
        <position position="41"/>
    </location>
    <ligand>
        <name>phosphate</name>
        <dbReference type="ChEBI" id="CHEBI:43474"/>
    </ligand>
</feature>
<accession>A0A9W8B0F3</accession>
<dbReference type="CDD" id="cd09009">
    <property type="entry name" value="PNP-EcPNPII_like"/>
    <property type="match status" value="1"/>
</dbReference>
<feature type="domain" description="Nucleoside phosphorylase" evidence="7">
    <location>
        <begin position="34"/>
        <end position="260"/>
    </location>
</feature>
<evidence type="ECO:0000256" key="4">
    <source>
        <dbReference type="ARBA" id="ARBA00022679"/>
    </source>
</evidence>
<dbReference type="Pfam" id="PF01048">
    <property type="entry name" value="PNP_UDP_1"/>
    <property type="match status" value="1"/>
</dbReference>
<dbReference type="SUPFAM" id="SSF53167">
    <property type="entry name" value="Purine and uridine phosphorylases"/>
    <property type="match status" value="1"/>
</dbReference>
<dbReference type="Gene3D" id="3.40.50.1580">
    <property type="entry name" value="Nucleoside phosphorylase domain"/>
    <property type="match status" value="1"/>
</dbReference>